<dbReference type="AlphaFoldDB" id="A0AAD3SLP1"/>
<evidence type="ECO:0000313" key="1">
    <source>
        <dbReference type="EMBL" id="GMH13357.1"/>
    </source>
</evidence>
<protein>
    <submittedName>
        <fullName evidence="1">Uncharacterized protein</fullName>
    </submittedName>
</protein>
<gene>
    <name evidence="1" type="ORF">Nepgr_015198</name>
</gene>
<comment type="caution">
    <text evidence="1">The sequence shown here is derived from an EMBL/GenBank/DDBJ whole genome shotgun (WGS) entry which is preliminary data.</text>
</comment>
<sequence length="80" mass="8991">MMDLMGLTQKYLYSLMLVENVCLSHVAVKLSSCQDGLPGEVCLSRGAGLGMHLESNCNCWLDQDIPKWRNISAYDRSRPK</sequence>
<reference evidence="1" key="1">
    <citation type="submission" date="2023-05" db="EMBL/GenBank/DDBJ databases">
        <title>Nepenthes gracilis genome sequencing.</title>
        <authorList>
            <person name="Fukushima K."/>
        </authorList>
    </citation>
    <scope>NUCLEOTIDE SEQUENCE</scope>
    <source>
        <strain evidence="1">SING2019-196</strain>
    </source>
</reference>
<keyword evidence="2" id="KW-1185">Reference proteome</keyword>
<dbReference type="EMBL" id="BSYO01000012">
    <property type="protein sequence ID" value="GMH13357.1"/>
    <property type="molecule type" value="Genomic_DNA"/>
</dbReference>
<proteinExistence type="predicted"/>
<organism evidence="1 2">
    <name type="scientific">Nepenthes gracilis</name>
    <name type="common">Slender pitcher plant</name>
    <dbReference type="NCBI Taxonomy" id="150966"/>
    <lineage>
        <taxon>Eukaryota</taxon>
        <taxon>Viridiplantae</taxon>
        <taxon>Streptophyta</taxon>
        <taxon>Embryophyta</taxon>
        <taxon>Tracheophyta</taxon>
        <taxon>Spermatophyta</taxon>
        <taxon>Magnoliopsida</taxon>
        <taxon>eudicotyledons</taxon>
        <taxon>Gunneridae</taxon>
        <taxon>Pentapetalae</taxon>
        <taxon>Caryophyllales</taxon>
        <taxon>Nepenthaceae</taxon>
        <taxon>Nepenthes</taxon>
    </lineage>
</organism>
<dbReference type="Proteomes" id="UP001279734">
    <property type="component" value="Unassembled WGS sequence"/>
</dbReference>
<name>A0AAD3SLP1_NEPGR</name>
<evidence type="ECO:0000313" key="2">
    <source>
        <dbReference type="Proteomes" id="UP001279734"/>
    </source>
</evidence>
<accession>A0AAD3SLP1</accession>